<evidence type="ECO:0000256" key="6">
    <source>
        <dbReference type="ARBA" id="ARBA00023002"/>
    </source>
</evidence>
<dbReference type="Gene3D" id="3.30.9.10">
    <property type="entry name" value="D-Amino Acid Oxidase, subunit A, domain 2"/>
    <property type="match status" value="1"/>
</dbReference>
<dbReference type="PRINTS" id="PR01001">
    <property type="entry name" value="FADG3PDH"/>
</dbReference>
<protein>
    <submittedName>
        <fullName evidence="9">Glycerol-3-phosphate dehydrogenase</fullName>
        <ecNumber evidence="9">1.1.5.3</ecNumber>
    </submittedName>
</protein>
<dbReference type="Pfam" id="PF16901">
    <property type="entry name" value="DAO_C"/>
    <property type="match status" value="1"/>
</dbReference>
<dbReference type="Pfam" id="PF01266">
    <property type="entry name" value="DAO"/>
    <property type="match status" value="1"/>
</dbReference>
<gene>
    <name evidence="9" type="ORF">HDF16_000973</name>
</gene>
<keyword evidence="3" id="KW-0285">Flavoprotein</keyword>
<comment type="similarity">
    <text evidence="2">Belongs to the FAD-dependent glycerol-3-phosphate dehydrogenase family.</text>
</comment>
<reference evidence="9 10" key="1">
    <citation type="submission" date="2020-08" db="EMBL/GenBank/DDBJ databases">
        <title>Genomic Encyclopedia of Type Strains, Phase IV (KMG-V): Genome sequencing to study the core and pangenomes of soil and plant-associated prokaryotes.</title>
        <authorList>
            <person name="Whitman W."/>
        </authorList>
    </citation>
    <scope>NUCLEOTIDE SEQUENCE [LARGE SCALE GENOMIC DNA]</scope>
    <source>
        <strain evidence="9 10">M8UP14</strain>
    </source>
</reference>
<accession>A0A7W7ZAF4</accession>
<evidence type="ECO:0000256" key="2">
    <source>
        <dbReference type="ARBA" id="ARBA00007330"/>
    </source>
</evidence>
<dbReference type="InterPro" id="IPR000447">
    <property type="entry name" value="G3P_DH_FAD-dep"/>
</dbReference>
<name>A0A7W7ZAF4_9BACT</name>
<keyword evidence="6 9" id="KW-0560">Oxidoreductase</keyword>
<evidence type="ECO:0000313" key="9">
    <source>
        <dbReference type="EMBL" id="MBB5056304.1"/>
    </source>
</evidence>
<dbReference type="PROSITE" id="PS00978">
    <property type="entry name" value="FAD_G3PDH_2"/>
    <property type="match status" value="1"/>
</dbReference>
<comment type="cofactor">
    <cofactor evidence="1">
        <name>FAD</name>
        <dbReference type="ChEBI" id="CHEBI:57692"/>
    </cofactor>
</comment>
<evidence type="ECO:0000259" key="8">
    <source>
        <dbReference type="Pfam" id="PF16901"/>
    </source>
</evidence>
<dbReference type="Gene3D" id="3.50.50.60">
    <property type="entry name" value="FAD/NAD(P)-binding domain"/>
    <property type="match status" value="1"/>
</dbReference>
<feature type="domain" description="FAD dependent oxidoreductase" evidence="7">
    <location>
        <begin position="14"/>
        <end position="365"/>
    </location>
</feature>
<feature type="domain" description="Alpha-glycerophosphate oxidase C-terminal" evidence="8">
    <location>
        <begin position="411"/>
        <end position="494"/>
    </location>
</feature>
<dbReference type="Proteomes" id="UP000540989">
    <property type="component" value="Unassembled WGS sequence"/>
</dbReference>
<evidence type="ECO:0000256" key="5">
    <source>
        <dbReference type="ARBA" id="ARBA00022827"/>
    </source>
</evidence>
<dbReference type="InterPro" id="IPR038299">
    <property type="entry name" value="DAO_C_sf"/>
</dbReference>
<dbReference type="AlphaFoldDB" id="A0A7W7ZAF4"/>
<sequence length="515" mass="55418">MRSKAFEALAGEFDVLIIGGGATGLGIAVDSATRGYRTALVEAGDFAQATSSRATKLVHGGVRYLASGQIHLVYEALHERAVMLRNAPHLVQALPFLLPAYTWIDLPFYGIGLKIYDLLSGKSTMGPTHILGAKSTQQRLPNIAMKGLRGSVLYHDGQFDDARLALALARTAEDHGATVLNYARVTSLVKTGGKLTGAVVKDVETGTEQTVRAKVVINATGIFVDDIREKDDPAIPKLLSVSRGTHIVVEPSFLGSDNAIMIPKTEDGRVIFAIPWGGKVVIGTTDLAATAVEMEPGHEASEIDYLIAHINPYLAMPMARKDILSVFSGLRPLVTGKSATTSKLSREHHIDVSPTGLITVAGGKWTTYRRMAQDTLDFAIRHSMLPNKPCRTREIKIHGAPATGAPESGPLHRYGTDADAIRALIAERPELAAKIDEALPFCLAEVVFSVRQEMARTVEDVLSRRMRALMTDARAAERAAPAVAAAMAEELGLGQDWVAAQVDSFRKLAATFYLP</sequence>
<organism evidence="9 10">
    <name type="scientific">Granulicella aggregans</name>
    <dbReference type="NCBI Taxonomy" id="474949"/>
    <lineage>
        <taxon>Bacteria</taxon>
        <taxon>Pseudomonadati</taxon>
        <taxon>Acidobacteriota</taxon>
        <taxon>Terriglobia</taxon>
        <taxon>Terriglobales</taxon>
        <taxon>Acidobacteriaceae</taxon>
        <taxon>Granulicella</taxon>
    </lineage>
</organism>
<dbReference type="GO" id="GO:0006071">
    <property type="term" value="P:glycerol metabolic process"/>
    <property type="evidence" value="ECO:0007669"/>
    <property type="project" value="UniProtKB-KW"/>
</dbReference>
<evidence type="ECO:0000256" key="1">
    <source>
        <dbReference type="ARBA" id="ARBA00001974"/>
    </source>
</evidence>
<keyword evidence="5" id="KW-0274">FAD</keyword>
<dbReference type="InterPro" id="IPR031656">
    <property type="entry name" value="DAO_C"/>
</dbReference>
<dbReference type="EC" id="1.1.5.3" evidence="9"/>
<dbReference type="PANTHER" id="PTHR11985">
    <property type="entry name" value="GLYCEROL-3-PHOSPHATE DEHYDROGENASE"/>
    <property type="match status" value="1"/>
</dbReference>
<dbReference type="GO" id="GO:0004368">
    <property type="term" value="F:glycerol-3-phosphate dehydrogenase (quinone) activity"/>
    <property type="evidence" value="ECO:0007669"/>
    <property type="project" value="UniProtKB-EC"/>
</dbReference>
<evidence type="ECO:0000256" key="4">
    <source>
        <dbReference type="ARBA" id="ARBA00022798"/>
    </source>
</evidence>
<evidence type="ECO:0000313" key="10">
    <source>
        <dbReference type="Proteomes" id="UP000540989"/>
    </source>
</evidence>
<dbReference type="InterPro" id="IPR036188">
    <property type="entry name" value="FAD/NAD-bd_sf"/>
</dbReference>
<dbReference type="SUPFAM" id="SSF51905">
    <property type="entry name" value="FAD/NAD(P)-binding domain"/>
    <property type="match status" value="1"/>
</dbReference>
<evidence type="ECO:0000256" key="3">
    <source>
        <dbReference type="ARBA" id="ARBA00022630"/>
    </source>
</evidence>
<evidence type="ECO:0000259" key="7">
    <source>
        <dbReference type="Pfam" id="PF01266"/>
    </source>
</evidence>
<dbReference type="InterPro" id="IPR006076">
    <property type="entry name" value="FAD-dep_OxRdtase"/>
</dbReference>
<dbReference type="Gene3D" id="1.10.8.870">
    <property type="entry name" value="Alpha-glycerophosphate oxidase, cap domain"/>
    <property type="match status" value="1"/>
</dbReference>
<dbReference type="EMBL" id="JACHIP010000001">
    <property type="protein sequence ID" value="MBB5056304.1"/>
    <property type="molecule type" value="Genomic_DNA"/>
</dbReference>
<keyword evidence="10" id="KW-1185">Reference proteome</keyword>
<dbReference type="PANTHER" id="PTHR11985:SF35">
    <property type="entry name" value="ANAEROBIC GLYCEROL-3-PHOSPHATE DEHYDROGENASE SUBUNIT A"/>
    <property type="match status" value="1"/>
</dbReference>
<dbReference type="RefSeq" id="WP_184213965.1">
    <property type="nucleotide sequence ID" value="NZ_JACHIP010000001.1"/>
</dbReference>
<dbReference type="GO" id="GO:0046168">
    <property type="term" value="P:glycerol-3-phosphate catabolic process"/>
    <property type="evidence" value="ECO:0007669"/>
    <property type="project" value="TreeGrafter"/>
</dbReference>
<proteinExistence type="inferred from homology"/>
<comment type="caution">
    <text evidence="9">The sequence shown here is derived from an EMBL/GenBank/DDBJ whole genome shotgun (WGS) entry which is preliminary data.</text>
</comment>
<keyword evidence="4" id="KW-0319">Glycerol metabolism</keyword>